<feature type="compositionally biased region" description="Basic and acidic residues" evidence="1">
    <location>
        <begin position="30"/>
        <end position="42"/>
    </location>
</feature>
<comment type="caution">
    <text evidence="2">The sequence shown here is derived from an EMBL/GenBank/DDBJ whole genome shotgun (WGS) entry which is preliminary data.</text>
</comment>
<dbReference type="Proteomes" id="UP000470470">
    <property type="component" value="Unassembled WGS sequence"/>
</dbReference>
<dbReference type="EMBL" id="JAAGWK010000005">
    <property type="protein sequence ID" value="NEL52987.1"/>
    <property type="molecule type" value="Genomic_DNA"/>
</dbReference>
<name>A0A7K3W9G8_9ACTN</name>
<protein>
    <submittedName>
        <fullName evidence="2">Uncharacterized protein</fullName>
    </submittedName>
</protein>
<keyword evidence="3" id="KW-1185">Reference proteome</keyword>
<feature type="region of interest" description="Disordered" evidence="1">
    <location>
        <begin position="30"/>
        <end position="72"/>
    </location>
</feature>
<evidence type="ECO:0000313" key="3">
    <source>
        <dbReference type="Proteomes" id="UP000470470"/>
    </source>
</evidence>
<dbReference type="RefSeq" id="WP_152730196.1">
    <property type="nucleotide sequence ID" value="NZ_JAABOZ010000005.1"/>
</dbReference>
<evidence type="ECO:0000256" key="1">
    <source>
        <dbReference type="SAM" id="MobiDB-lite"/>
    </source>
</evidence>
<feature type="compositionally biased region" description="Polar residues" evidence="1">
    <location>
        <begin position="62"/>
        <end position="72"/>
    </location>
</feature>
<dbReference type="AlphaFoldDB" id="A0A7K3W9G8"/>
<sequence length="72" mass="7807">MVSTLLLLGGTFVALLLLLALIVRLSARPADRRGTGGSRDPRMPSWVADQGRPHPDAWAPLTPTTSEMRSVR</sequence>
<reference evidence="2 3" key="1">
    <citation type="submission" date="2020-02" db="EMBL/GenBank/DDBJ databases">
        <title>The whole genome sequence of CPCC 205119.</title>
        <authorList>
            <person name="Jiang Z."/>
        </authorList>
    </citation>
    <scope>NUCLEOTIDE SEQUENCE [LARGE SCALE GENOMIC DNA]</scope>
    <source>
        <strain evidence="2 3">CPCC 205119</strain>
    </source>
</reference>
<evidence type="ECO:0000313" key="2">
    <source>
        <dbReference type="EMBL" id="NEL52987.1"/>
    </source>
</evidence>
<organism evidence="2 3">
    <name type="scientific">Goekera deserti</name>
    <dbReference type="NCBI Taxonomy" id="2497753"/>
    <lineage>
        <taxon>Bacteria</taxon>
        <taxon>Bacillati</taxon>
        <taxon>Actinomycetota</taxon>
        <taxon>Actinomycetes</taxon>
        <taxon>Geodermatophilales</taxon>
        <taxon>Geodermatophilaceae</taxon>
        <taxon>Goekera</taxon>
    </lineage>
</organism>
<proteinExistence type="predicted"/>
<accession>A0A7K3W9G8</accession>
<gene>
    <name evidence="2" type="ORF">G1H19_03030</name>
</gene>